<proteinExistence type="predicted"/>
<name>A0ABC8WKI7_9POAL</name>
<feature type="region of interest" description="Disordered" evidence="1">
    <location>
        <begin position="707"/>
        <end position="785"/>
    </location>
</feature>
<feature type="compositionally biased region" description="Acidic residues" evidence="1">
    <location>
        <begin position="320"/>
        <end position="339"/>
    </location>
</feature>
<sequence length="785" mass="84174">MSDDEEYDADADVGRFLQCPSPGGHMFPLSEPDGGQYAPPTHVQPTPAPAAQGQGQPAPPQTLNPAPDFGVQNLAAIYYEHDDEAPPAIYSNAQDHHQLPASMDVDDQYQDHAAAAMDVQPPPRYGGFPDRTLLVLAQGDDGVVHGDHYYQVRIMGNQHYPAPTINDVPPPVIAEHHQDQEPIMDAEHYGAAIVDGGHHQVPAMDDVHYEAPPINAEHHRAPPSMDVEPPPQYEAMAMDVVPPATQMPQASGGFPNPTTPWLEGSSSSMFSDPPSPTMCRMLDELAAMLQGVDGGEDGSGGGAEAAAEGGGDNAAAGGADEADESDDDEEEYVGPDDDEVKFKPLTHGQLDCSRCHSVREVLAIDWPSKIHFAVHSTYPETFEHAVTHRSLMGQDGQFHTYALLYMDLRGHRNEWVEGFIAKSVDTMKRRNAGMVHDTNDASTSNHGHMGLEVAMLNNLLSSATAATAYQAANPQAVQPVQEQGNTDAAHVAEEDVHEAASSEAAIQPPVSQAQLNTTDALSVAEAAAPEAADEPEVAATVTLRVETRTDALDRFPAFNWEGFKPDILESSQVEPYDPASGVNVLLYPSMLEQLQLEELKKKESKKLSKMTVEDTPDYLNINDDHYANAPNFASSAFKLLCQKDPTYRMFKRRVSGLNRKIKKLEQGSKRVGTGGLFKIKQKMETCKQEKEELYDVIKRGMLEIENERHNNNGAGPSNHAAGPSNSSPRPFIAGPSNVASTSSSEAGPSNVSGSSSNDAGPSNVAGTSNSAASPSNVAAGPSGTN</sequence>
<gene>
    <name evidence="2" type="ORF">URODEC1_LOCUS14663</name>
</gene>
<feature type="region of interest" description="Disordered" evidence="1">
    <location>
        <begin position="476"/>
        <end position="509"/>
    </location>
</feature>
<feature type="compositionally biased region" description="Gly residues" evidence="1">
    <location>
        <begin position="297"/>
        <end position="312"/>
    </location>
</feature>
<feature type="compositionally biased region" description="Polar residues" evidence="1">
    <location>
        <begin position="737"/>
        <end position="767"/>
    </location>
</feature>
<evidence type="ECO:0000313" key="3">
    <source>
        <dbReference type="Proteomes" id="UP001497457"/>
    </source>
</evidence>
<organism evidence="2 3">
    <name type="scientific">Urochloa decumbens</name>
    <dbReference type="NCBI Taxonomy" id="240449"/>
    <lineage>
        <taxon>Eukaryota</taxon>
        <taxon>Viridiplantae</taxon>
        <taxon>Streptophyta</taxon>
        <taxon>Embryophyta</taxon>
        <taxon>Tracheophyta</taxon>
        <taxon>Spermatophyta</taxon>
        <taxon>Magnoliopsida</taxon>
        <taxon>Liliopsida</taxon>
        <taxon>Poales</taxon>
        <taxon>Poaceae</taxon>
        <taxon>PACMAD clade</taxon>
        <taxon>Panicoideae</taxon>
        <taxon>Panicodae</taxon>
        <taxon>Paniceae</taxon>
        <taxon>Melinidinae</taxon>
        <taxon>Urochloa</taxon>
    </lineage>
</organism>
<feature type="compositionally biased region" description="Acidic residues" evidence="1">
    <location>
        <begin position="1"/>
        <end position="11"/>
    </location>
</feature>
<feature type="region of interest" description="Disordered" evidence="1">
    <location>
        <begin position="1"/>
        <end position="65"/>
    </location>
</feature>
<feature type="region of interest" description="Disordered" evidence="1">
    <location>
        <begin position="291"/>
        <end position="341"/>
    </location>
</feature>
<dbReference type="Proteomes" id="UP001497457">
    <property type="component" value="Chromosome 12b"/>
</dbReference>
<protein>
    <submittedName>
        <fullName evidence="2">Uncharacterized protein</fullName>
    </submittedName>
</protein>
<feature type="compositionally biased region" description="Basic and acidic residues" evidence="1">
    <location>
        <begin position="490"/>
        <end position="500"/>
    </location>
</feature>
<evidence type="ECO:0000313" key="2">
    <source>
        <dbReference type="EMBL" id="CAL4910901.1"/>
    </source>
</evidence>
<keyword evidence="3" id="KW-1185">Reference proteome</keyword>
<feature type="compositionally biased region" description="Low complexity" evidence="1">
    <location>
        <begin position="768"/>
        <end position="785"/>
    </location>
</feature>
<dbReference type="EMBL" id="OZ075122">
    <property type="protein sequence ID" value="CAL4910901.1"/>
    <property type="molecule type" value="Genomic_DNA"/>
</dbReference>
<feature type="region of interest" description="Disordered" evidence="1">
    <location>
        <begin position="247"/>
        <end position="276"/>
    </location>
</feature>
<reference evidence="2" key="1">
    <citation type="submission" date="2024-10" db="EMBL/GenBank/DDBJ databases">
        <authorList>
            <person name="Ryan C."/>
        </authorList>
    </citation>
    <scope>NUCLEOTIDE SEQUENCE [LARGE SCALE GENOMIC DNA]</scope>
</reference>
<evidence type="ECO:0000256" key="1">
    <source>
        <dbReference type="SAM" id="MobiDB-lite"/>
    </source>
</evidence>
<dbReference type="AlphaFoldDB" id="A0ABC8WKI7"/>
<accession>A0ABC8WKI7</accession>